<keyword evidence="3" id="KW-1185">Reference proteome</keyword>
<gene>
    <name evidence="2" type="ORF">OG563_08605</name>
</gene>
<reference evidence="2" key="1">
    <citation type="submission" date="2022-10" db="EMBL/GenBank/DDBJ databases">
        <title>The complete genomes of actinobacterial strains from the NBC collection.</title>
        <authorList>
            <person name="Joergensen T.S."/>
            <person name="Alvarez Arevalo M."/>
            <person name="Sterndorff E.B."/>
            <person name="Faurdal D."/>
            <person name="Vuksanovic O."/>
            <person name="Mourched A.-S."/>
            <person name="Charusanti P."/>
            <person name="Shaw S."/>
            <person name="Blin K."/>
            <person name="Weber T."/>
        </authorList>
    </citation>
    <scope>NUCLEOTIDE SEQUENCE</scope>
    <source>
        <strain evidence="2">NBC_01482</strain>
    </source>
</reference>
<dbReference type="RefSeq" id="WP_329412579.1">
    <property type="nucleotide sequence ID" value="NZ_CP109441.1"/>
</dbReference>
<proteinExistence type="predicted"/>
<evidence type="ECO:0000256" key="1">
    <source>
        <dbReference type="SAM" id="MobiDB-lite"/>
    </source>
</evidence>
<evidence type="ECO:0000313" key="3">
    <source>
        <dbReference type="Proteomes" id="UP001432062"/>
    </source>
</evidence>
<feature type="region of interest" description="Disordered" evidence="1">
    <location>
        <begin position="1"/>
        <end position="25"/>
    </location>
</feature>
<name>A0ABZ1YY73_9NOCA</name>
<evidence type="ECO:0000313" key="2">
    <source>
        <dbReference type="EMBL" id="WUV48240.1"/>
    </source>
</evidence>
<sequence>MSDHFERPASNRYGHHFERHSSRNGWEDHHRRTEIVRTVLTRAAIDPASPDLFAEIPELDRLFGGAEGLLLALRYRWNIHLDAKLDQALVQGQSAVEAYLELAAEQPVLRAVLDAQYRRRVQATEAMAR</sequence>
<dbReference type="Proteomes" id="UP001432062">
    <property type="component" value="Chromosome"/>
</dbReference>
<organism evidence="2 3">
    <name type="scientific">Nocardia vinacea</name>
    <dbReference type="NCBI Taxonomy" id="96468"/>
    <lineage>
        <taxon>Bacteria</taxon>
        <taxon>Bacillati</taxon>
        <taxon>Actinomycetota</taxon>
        <taxon>Actinomycetes</taxon>
        <taxon>Mycobacteriales</taxon>
        <taxon>Nocardiaceae</taxon>
        <taxon>Nocardia</taxon>
    </lineage>
</organism>
<dbReference type="EMBL" id="CP109441">
    <property type="protein sequence ID" value="WUV48240.1"/>
    <property type="molecule type" value="Genomic_DNA"/>
</dbReference>
<protein>
    <submittedName>
        <fullName evidence="2">Uncharacterized protein</fullName>
    </submittedName>
</protein>
<accession>A0ABZ1YY73</accession>